<dbReference type="AlphaFoldDB" id="A0A101IMA0"/>
<accession>A0A101IMA0</accession>
<evidence type="ECO:0000313" key="4">
    <source>
        <dbReference type="Proteomes" id="UP000057043"/>
    </source>
</evidence>
<organism evidence="2 3">
    <name type="scientific">Methanothrix harundinacea</name>
    <dbReference type="NCBI Taxonomy" id="301375"/>
    <lineage>
        <taxon>Archaea</taxon>
        <taxon>Methanobacteriati</taxon>
        <taxon>Methanobacteriota</taxon>
        <taxon>Stenosarchaea group</taxon>
        <taxon>Methanomicrobia</taxon>
        <taxon>Methanotrichales</taxon>
        <taxon>Methanotrichaceae</taxon>
        <taxon>Methanothrix</taxon>
    </lineage>
</organism>
<reference evidence="2" key="1">
    <citation type="journal article" date="2015" name="MBio">
        <title>Genome-resolved metagenomic analysis reveals roles for candidate phyla and other microbial community members in biogeochemical transformations in oil reservoirs.</title>
        <authorList>
            <person name="Hu P."/>
            <person name="Tom L."/>
            <person name="Singh A."/>
            <person name="Thomas B.C."/>
            <person name="Baker B.J."/>
            <person name="Piceno Y.M."/>
            <person name="Andersen G.L."/>
            <person name="Banfield J.F."/>
        </authorList>
    </citation>
    <scope>NUCLEOTIDE SEQUENCE [LARGE SCALE GENOMIC DNA]</scope>
    <source>
        <strain evidence="2">56_747</strain>
    </source>
</reference>
<protein>
    <recommendedName>
        <fullName evidence="5">DUF1699 family protein</fullName>
    </recommendedName>
</protein>
<gene>
    <name evidence="1" type="ORF">XD72_0285</name>
    <name evidence="2" type="ORF">XE07_0112</name>
</gene>
<dbReference type="InterPro" id="IPR012546">
    <property type="entry name" value="DUF1699"/>
</dbReference>
<comment type="caution">
    <text evidence="2">The sequence shown here is derived from an EMBL/GenBank/DDBJ whole genome shotgun (WGS) entry which is preliminary data.</text>
</comment>
<evidence type="ECO:0000313" key="3">
    <source>
        <dbReference type="Proteomes" id="UP000053961"/>
    </source>
</evidence>
<evidence type="ECO:0008006" key="5">
    <source>
        <dbReference type="Google" id="ProtNLM"/>
    </source>
</evidence>
<name>A0A101IMA0_9EURY</name>
<reference evidence="3 4" key="2">
    <citation type="journal article" date="2015" name="MBio">
        <title>Genome-Resolved Metagenomic Analysis Reveals Roles for Candidate Phyla and Other Microbial Community Members in Biogeochemical Transformations in Oil Reservoirs.</title>
        <authorList>
            <person name="Hu P."/>
            <person name="Tom L."/>
            <person name="Singh A."/>
            <person name="Thomas B.C."/>
            <person name="Baker B.J."/>
            <person name="Piceno Y.M."/>
            <person name="Andersen G.L."/>
            <person name="Banfield J.F."/>
        </authorList>
    </citation>
    <scope>NUCLEOTIDE SEQUENCE [LARGE SCALE GENOMIC DNA]</scope>
    <source>
        <strain evidence="1">57_489</strain>
    </source>
</reference>
<evidence type="ECO:0000313" key="2">
    <source>
        <dbReference type="EMBL" id="KUK97698.1"/>
    </source>
</evidence>
<dbReference type="PATRIC" id="fig|301375.6.peg.1123"/>
<dbReference type="Proteomes" id="UP000057043">
    <property type="component" value="Unassembled WGS sequence"/>
</dbReference>
<dbReference type="Pfam" id="PF08004">
    <property type="entry name" value="DUF1699"/>
    <property type="match status" value="1"/>
</dbReference>
<dbReference type="EMBL" id="LGFT01000004">
    <property type="protein sequence ID" value="KUK45382.1"/>
    <property type="molecule type" value="Genomic_DNA"/>
</dbReference>
<dbReference type="Proteomes" id="UP000053961">
    <property type="component" value="Unassembled WGS sequence"/>
</dbReference>
<sequence length="135" mass="15408">MRIRVVSSKDEISHLNPNERIVHLAFRPSNVDFLDLMRSCPRLRAVQVPPSYHKTMSKAIKLFLEMQGIDLLEGDVWGHRKDIDEYYVVDEGAIEEIGTMIKEGESIEEATAAIQRKTRLAPDLIKYIAKSKITA</sequence>
<dbReference type="EMBL" id="LGHB01000001">
    <property type="protein sequence ID" value="KUK97698.1"/>
    <property type="molecule type" value="Genomic_DNA"/>
</dbReference>
<evidence type="ECO:0000313" key="1">
    <source>
        <dbReference type="EMBL" id="KUK45382.1"/>
    </source>
</evidence>
<proteinExistence type="predicted"/>